<evidence type="ECO:0000313" key="9">
    <source>
        <dbReference type="EMBL" id="OIP96418.1"/>
    </source>
</evidence>
<evidence type="ECO:0000256" key="1">
    <source>
        <dbReference type="ARBA" id="ARBA00001946"/>
    </source>
</evidence>
<organism evidence="9 10">
    <name type="scientific">Candidatus Wirthbacteria bacterium CG2_30_54_11</name>
    <dbReference type="NCBI Taxonomy" id="1817892"/>
    <lineage>
        <taxon>Bacteria</taxon>
        <taxon>Candidatus Wirthbacteria</taxon>
    </lineage>
</organism>
<dbReference type="EMBL" id="MNZT01000086">
    <property type="protein sequence ID" value="OIP96418.1"/>
    <property type="molecule type" value="Genomic_DNA"/>
</dbReference>
<gene>
    <name evidence="9" type="ORF">AUK40_05030</name>
</gene>
<proteinExistence type="inferred from homology"/>
<dbReference type="SUPFAM" id="SSF88723">
    <property type="entry name" value="PIN domain-like"/>
    <property type="match status" value="1"/>
</dbReference>
<comment type="cofactor">
    <cofactor evidence="1">
        <name>Mg(2+)</name>
        <dbReference type="ChEBI" id="CHEBI:18420"/>
    </cofactor>
</comment>
<sequence length="137" mass="15063">MRPEYLIDTCVLIDHLRGVSSAVERLYDLNRSGRLAFAAITATEIYQGMREKEKTATDALLEGLVCIPFDLETGRLTGFLMKKSRREGLGMELGDAMIASTAMLHELTLVTANVRHFQIEGLKVRGACRSSPFDGGG</sequence>
<evidence type="ECO:0000256" key="5">
    <source>
        <dbReference type="ARBA" id="ARBA00022801"/>
    </source>
</evidence>
<dbReference type="GO" id="GO:0046872">
    <property type="term" value="F:metal ion binding"/>
    <property type="evidence" value="ECO:0007669"/>
    <property type="project" value="UniProtKB-KW"/>
</dbReference>
<keyword evidence="3" id="KW-0540">Nuclease</keyword>
<name>A0A1J5IPU7_9BACT</name>
<keyword evidence="6" id="KW-0460">Magnesium</keyword>
<keyword evidence="2" id="KW-1277">Toxin-antitoxin system</keyword>
<dbReference type="GO" id="GO:0004518">
    <property type="term" value="F:nuclease activity"/>
    <property type="evidence" value="ECO:0007669"/>
    <property type="project" value="UniProtKB-KW"/>
</dbReference>
<keyword evidence="4" id="KW-0479">Metal-binding</keyword>
<accession>A0A1J5IPU7</accession>
<dbReference type="Proteomes" id="UP000183245">
    <property type="component" value="Unassembled WGS sequence"/>
</dbReference>
<evidence type="ECO:0000259" key="8">
    <source>
        <dbReference type="Pfam" id="PF01850"/>
    </source>
</evidence>
<dbReference type="PANTHER" id="PTHR33653:SF1">
    <property type="entry name" value="RIBONUCLEASE VAPC2"/>
    <property type="match status" value="1"/>
</dbReference>
<dbReference type="CDD" id="cd18741">
    <property type="entry name" value="PIN_VapC4-5_FitB-like"/>
    <property type="match status" value="1"/>
</dbReference>
<dbReference type="STRING" id="1817892.AUK40_05030"/>
<dbReference type="Pfam" id="PF01850">
    <property type="entry name" value="PIN"/>
    <property type="match status" value="1"/>
</dbReference>
<evidence type="ECO:0000256" key="7">
    <source>
        <dbReference type="ARBA" id="ARBA00038093"/>
    </source>
</evidence>
<dbReference type="AlphaFoldDB" id="A0A1J5IPU7"/>
<dbReference type="InterPro" id="IPR029060">
    <property type="entry name" value="PIN-like_dom_sf"/>
</dbReference>
<comment type="similarity">
    <text evidence="7">Belongs to the PINc/VapC protein family.</text>
</comment>
<keyword evidence="5" id="KW-0378">Hydrolase</keyword>
<evidence type="ECO:0000256" key="4">
    <source>
        <dbReference type="ARBA" id="ARBA00022723"/>
    </source>
</evidence>
<dbReference type="PANTHER" id="PTHR33653">
    <property type="entry name" value="RIBONUCLEASE VAPC2"/>
    <property type="match status" value="1"/>
</dbReference>
<evidence type="ECO:0000313" key="10">
    <source>
        <dbReference type="Proteomes" id="UP000183245"/>
    </source>
</evidence>
<dbReference type="GO" id="GO:0016787">
    <property type="term" value="F:hydrolase activity"/>
    <property type="evidence" value="ECO:0007669"/>
    <property type="project" value="UniProtKB-KW"/>
</dbReference>
<reference evidence="9 10" key="1">
    <citation type="journal article" date="2016" name="Environ. Microbiol.">
        <title>Genomic resolution of a cold subsurface aquifer community provides metabolic insights for novel microbes adapted to high CO concentrations.</title>
        <authorList>
            <person name="Probst A.J."/>
            <person name="Castelle C.J."/>
            <person name="Singh A."/>
            <person name="Brown C.T."/>
            <person name="Anantharaman K."/>
            <person name="Sharon I."/>
            <person name="Hug L.A."/>
            <person name="Burstein D."/>
            <person name="Emerson J.B."/>
            <person name="Thomas B.C."/>
            <person name="Banfield J.F."/>
        </authorList>
    </citation>
    <scope>NUCLEOTIDE SEQUENCE [LARGE SCALE GENOMIC DNA]</scope>
    <source>
        <strain evidence="9">CG2_30_54_11</strain>
    </source>
</reference>
<evidence type="ECO:0000256" key="2">
    <source>
        <dbReference type="ARBA" id="ARBA00022649"/>
    </source>
</evidence>
<comment type="caution">
    <text evidence="9">The sequence shown here is derived from an EMBL/GenBank/DDBJ whole genome shotgun (WGS) entry which is preliminary data.</text>
</comment>
<dbReference type="InterPro" id="IPR050556">
    <property type="entry name" value="Type_II_TA_system_RNase"/>
</dbReference>
<protein>
    <recommendedName>
        <fullName evidence="8">PIN domain-containing protein</fullName>
    </recommendedName>
</protein>
<dbReference type="InterPro" id="IPR002716">
    <property type="entry name" value="PIN_dom"/>
</dbReference>
<evidence type="ECO:0000256" key="6">
    <source>
        <dbReference type="ARBA" id="ARBA00022842"/>
    </source>
</evidence>
<dbReference type="Gene3D" id="3.40.50.1010">
    <property type="entry name" value="5'-nuclease"/>
    <property type="match status" value="1"/>
</dbReference>
<feature type="domain" description="PIN" evidence="8">
    <location>
        <begin position="5"/>
        <end position="117"/>
    </location>
</feature>
<evidence type="ECO:0000256" key="3">
    <source>
        <dbReference type="ARBA" id="ARBA00022722"/>
    </source>
</evidence>